<dbReference type="InterPro" id="IPR010917">
    <property type="entry name" value="TonB_rcpt_CS"/>
</dbReference>
<comment type="subcellular location">
    <subcellularLocation>
        <location evidence="1 14">Cell outer membrane</location>
        <topology evidence="1 14">Multi-pass membrane protein</topology>
    </subcellularLocation>
</comment>
<evidence type="ECO:0000313" key="22">
    <source>
        <dbReference type="Proteomes" id="UP000662957"/>
    </source>
</evidence>
<keyword evidence="8" id="KW-0408">Iron</keyword>
<keyword evidence="12 21" id="KW-0675">Receptor</keyword>
<dbReference type="InterPro" id="IPR036942">
    <property type="entry name" value="Beta-barrel_TonB_sf"/>
</dbReference>
<evidence type="ECO:0000256" key="8">
    <source>
        <dbReference type="ARBA" id="ARBA00023004"/>
    </source>
</evidence>
<evidence type="ECO:0000256" key="2">
    <source>
        <dbReference type="ARBA" id="ARBA00009810"/>
    </source>
</evidence>
<evidence type="ECO:0000256" key="16">
    <source>
        <dbReference type="RuleBase" id="RU003357"/>
    </source>
</evidence>
<evidence type="ECO:0000256" key="6">
    <source>
        <dbReference type="ARBA" id="ARBA00022692"/>
    </source>
</evidence>
<dbReference type="Pfam" id="PF07715">
    <property type="entry name" value="Plug"/>
    <property type="match status" value="1"/>
</dbReference>
<dbReference type="NCBIfam" id="TIGR01783">
    <property type="entry name" value="TonB-siderophor"/>
    <property type="match status" value="1"/>
</dbReference>
<dbReference type="PANTHER" id="PTHR32552">
    <property type="entry name" value="FERRICHROME IRON RECEPTOR-RELATED"/>
    <property type="match status" value="1"/>
</dbReference>
<dbReference type="SUPFAM" id="SSF56935">
    <property type="entry name" value="Porins"/>
    <property type="match status" value="1"/>
</dbReference>
<dbReference type="InterPro" id="IPR000531">
    <property type="entry name" value="Beta-barrel_TonB"/>
</dbReference>
<keyword evidence="10 16" id="KW-0798">TonB box</keyword>
<feature type="short sequence motif" description="TonB C-terminal box" evidence="15">
    <location>
        <begin position="705"/>
        <end position="722"/>
    </location>
</feature>
<feature type="domain" description="TonB-dependent receptor plug" evidence="20">
    <location>
        <begin position="70"/>
        <end position="167"/>
    </location>
</feature>
<evidence type="ECO:0000256" key="10">
    <source>
        <dbReference type="ARBA" id="ARBA00023077"/>
    </source>
</evidence>
<keyword evidence="7 18" id="KW-0732">Signal</keyword>
<reference evidence="21 22" key="1">
    <citation type="submission" date="2021-02" db="EMBL/GenBank/DDBJ databases">
        <title>Brevundimonas sp. CS1 genome sequence.</title>
        <authorList>
            <person name="Lee K."/>
            <person name="Choi Y.-J."/>
            <person name="Son H.-R."/>
        </authorList>
    </citation>
    <scope>NUCLEOTIDE SEQUENCE [LARGE SCALE GENOMIC DNA]</scope>
    <source>
        <strain evidence="21 22">CS1</strain>
    </source>
</reference>
<dbReference type="Pfam" id="PF00593">
    <property type="entry name" value="TonB_dep_Rec_b-barrel"/>
    <property type="match status" value="1"/>
</dbReference>
<sequence>MLCRRRASVLLTASALVLTLASPALAQQVSTPAELGEIVVTGSQVRLPAPAAGGQVARGGRVGLLGNLGVMDTPFSTSSYTEELIRNQQARSVSEVLQNDPSVRISKGFGNFQELYVIRGFPVYSDDMTYNGLYGVLPRQFVAAELLERVEVFRGATAFLNGAAPGGSGVGGAVNLVPKRAGAAPLTRLTAGWEGRDQIYAAADVSRRFGQDDAWGLRLNVASRDGESAVENEDREMRVVGLGLDRRGDRARFSADLGWQSNRLDDPRPQVTPNGAIPTPPAADRNFAQPWTYTDEEQVFGAVRAEFDVSDAVSVWAAVGARDGKERNSLANPRADADGSLSAYRFDNGRRDQVFSADVGVRADVTTGPVNHRLVASASQVQSREKNAYAFSDFAGFASNLYDPTSVTAPAPTALAAGSLTDPGVVGRVKTTSFAVADMLSFLDDRLIATVGARYQEIDTRSYVYGSGVRNGGYASDAVTPVFAVVYRPIDSVSLYANYSEALIPGKTAPAAINGAPVSNAGEVLEPFRAEQAEVGVKYDGGSFGGALSVFRTTLPSEFFDGAIYSAGGEQENRGVELSVFGEPVQGLRVLGGATWLDAEITRALDASLNGKSAIGVPDFQANLNVEWDVRAIDGLTLEGRVVHTGSQPANGANTVELESWTRFDAGVRYAFVAGDKPVTLRARVENVADEDQWIAVGGYPGSNYLTLGAPRTLRLSVSTEF</sequence>
<evidence type="ECO:0000313" key="21">
    <source>
        <dbReference type="EMBL" id="QSF55933.1"/>
    </source>
</evidence>
<dbReference type="Proteomes" id="UP000662957">
    <property type="component" value="Chromosome"/>
</dbReference>
<evidence type="ECO:0000256" key="12">
    <source>
        <dbReference type="ARBA" id="ARBA00023170"/>
    </source>
</evidence>
<dbReference type="CDD" id="cd01347">
    <property type="entry name" value="ligand_gated_channel"/>
    <property type="match status" value="1"/>
</dbReference>
<dbReference type="PROSITE" id="PS01156">
    <property type="entry name" value="TONB_DEPENDENT_REC_2"/>
    <property type="match status" value="1"/>
</dbReference>
<feature type="signal peptide" evidence="18">
    <location>
        <begin position="1"/>
        <end position="26"/>
    </location>
</feature>
<dbReference type="InterPro" id="IPR037066">
    <property type="entry name" value="Plug_dom_sf"/>
</dbReference>
<evidence type="ECO:0000256" key="15">
    <source>
        <dbReference type="PROSITE-ProRule" id="PRU10144"/>
    </source>
</evidence>
<evidence type="ECO:0000256" key="17">
    <source>
        <dbReference type="SAM" id="MobiDB-lite"/>
    </source>
</evidence>
<dbReference type="InterPro" id="IPR010105">
    <property type="entry name" value="TonB_sidphr_rcpt"/>
</dbReference>
<dbReference type="EMBL" id="CP070968">
    <property type="protein sequence ID" value="QSF55933.1"/>
    <property type="molecule type" value="Genomic_DNA"/>
</dbReference>
<evidence type="ECO:0000256" key="18">
    <source>
        <dbReference type="SAM" id="SignalP"/>
    </source>
</evidence>
<evidence type="ECO:0000256" key="9">
    <source>
        <dbReference type="ARBA" id="ARBA00023065"/>
    </source>
</evidence>
<evidence type="ECO:0000259" key="20">
    <source>
        <dbReference type="Pfam" id="PF07715"/>
    </source>
</evidence>
<feature type="region of interest" description="Disordered" evidence="17">
    <location>
        <begin position="260"/>
        <end position="283"/>
    </location>
</feature>
<feature type="domain" description="TonB-dependent receptor-like beta-barrel" evidence="19">
    <location>
        <begin position="247"/>
        <end position="688"/>
    </location>
</feature>
<evidence type="ECO:0000256" key="4">
    <source>
        <dbReference type="ARBA" id="ARBA00022452"/>
    </source>
</evidence>
<keyword evidence="6 14" id="KW-0812">Transmembrane</keyword>
<comment type="similarity">
    <text evidence="2 14 16">Belongs to the TonB-dependent receptor family.</text>
</comment>
<dbReference type="Gene3D" id="2.170.130.10">
    <property type="entry name" value="TonB-dependent receptor, plug domain"/>
    <property type="match status" value="1"/>
</dbReference>
<feature type="chain" id="PRO_5045580544" evidence="18">
    <location>
        <begin position="27"/>
        <end position="722"/>
    </location>
</feature>
<protein>
    <submittedName>
        <fullName evidence="21">TonB-dependent siderophore receptor</fullName>
    </submittedName>
</protein>
<evidence type="ECO:0000256" key="14">
    <source>
        <dbReference type="PROSITE-ProRule" id="PRU01360"/>
    </source>
</evidence>
<keyword evidence="3 14" id="KW-0813">Transport</keyword>
<evidence type="ECO:0000256" key="5">
    <source>
        <dbReference type="ARBA" id="ARBA00022496"/>
    </source>
</evidence>
<keyword evidence="22" id="KW-1185">Reference proteome</keyword>
<gene>
    <name evidence="21" type="ORF">JX001_13890</name>
</gene>
<dbReference type="PROSITE" id="PS52016">
    <property type="entry name" value="TONB_DEPENDENT_REC_3"/>
    <property type="match status" value="1"/>
</dbReference>
<keyword evidence="4 14" id="KW-1134">Transmembrane beta strand</keyword>
<dbReference type="InterPro" id="IPR012910">
    <property type="entry name" value="Plug_dom"/>
</dbReference>
<evidence type="ECO:0000259" key="19">
    <source>
        <dbReference type="Pfam" id="PF00593"/>
    </source>
</evidence>
<keyword evidence="11 14" id="KW-0472">Membrane</keyword>
<dbReference type="InterPro" id="IPR039426">
    <property type="entry name" value="TonB-dep_rcpt-like"/>
</dbReference>
<keyword evidence="5" id="KW-0410">Iron transport</keyword>
<proteinExistence type="inferred from homology"/>
<name>A0ABX7LZP8_9CAUL</name>
<evidence type="ECO:0000256" key="13">
    <source>
        <dbReference type="ARBA" id="ARBA00023237"/>
    </source>
</evidence>
<keyword evidence="9" id="KW-0406">Ion transport</keyword>
<dbReference type="PANTHER" id="PTHR32552:SF82">
    <property type="entry name" value="FCUA PROTEIN"/>
    <property type="match status" value="1"/>
</dbReference>
<dbReference type="Gene3D" id="2.40.170.20">
    <property type="entry name" value="TonB-dependent receptor, beta-barrel domain"/>
    <property type="match status" value="1"/>
</dbReference>
<evidence type="ECO:0000256" key="11">
    <source>
        <dbReference type="ARBA" id="ARBA00023136"/>
    </source>
</evidence>
<keyword evidence="13 14" id="KW-0998">Cell outer membrane</keyword>
<evidence type="ECO:0000256" key="3">
    <source>
        <dbReference type="ARBA" id="ARBA00022448"/>
    </source>
</evidence>
<evidence type="ECO:0000256" key="7">
    <source>
        <dbReference type="ARBA" id="ARBA00022729"/>
    </source>
</evidence>
<evidence type="ECO:0000256" key="1">
    <source>
        <dbReference type="ARBA" id="ARBA00004571"/>
    </source>
</evidence>
<accession>A0ABX7LZP8</accession>
<organism evidence="21 22">
    <name type="scientific">Brevundimonas fontaquae</name>
    <dbReference type="NCBI Taxonomy" id="2813778"/>
    <lineage>
        <taxon>Bacteria</taxon>
        <taxon>Pseudomonadati</taxon>
        <taxon>Pseudomonadota</taxon>
        <taxon>Alphaproteobacteria</taxon>
        <taxon>Caulobacterales</taxon>
        <taxon>Caulobacteraceae</taxon>
        <taxon>Brevundimonas</taxon>
    </lineage>
</organism>